<dbReference type="GO" id="GO:0005737">
    <property type="term" value="C:cytoplasm"/>
    <property type="evidence" value="ECO:0000318"/>
    <property type="project" value="GO_Central"/>
</dbReference>
<dbReference type="Gene3D" id="2.60.40.790">
    <property type="match status" value="1"/>
</dbReference>
<dbReference type="SUPFAM" id="SSF49764">
    <property type="entry name" value="HSP20-like chaperones"/>
    <property type="match status" value="1"/>
</dbReference>
<feature type="domain" description="CS" evidence="6">
    <location>
        <begin position="245"/>
        <end position="334"/>
    </location>
</feature>
<dbReference type="CDD" id="cd06467">
    <property type="entry name" value="p23_NUDC_like"/>
    <property type="match status" value="1"/>
</dbReference>
<evidence type="ECO:0000256" key="3">
    <source>
        <dbReference type="ARBA" id="ARBA00053226"/>
    </source>
</evidence>
<sequence length="407" mass="45826">MTSLTRSAMKEPSMLIFKIPNPREFHVSFFFKLPIHLTIFSYMAMAILIVSFWGKKKKEIISRSRSRGGKRERERAISIRFSGESSPSMAIISDYQEEEEQRQPGAKKPAAASAASSSSSASASAAAEFSARFDPSSPLGFLEKVFEFVAERSDFLAHEAAEGDVAAVVRASREKQKQKQKQKAMQVEKERERARAEVEAAAAAAAAAAKKKKVDEERKVEEVEMKDAEEEKKSGAIVPNKGNGLDLEKYSWTQTLQEVTVRVPVPKGTKGRFVVCDIKKNHMKVGLKGQPPVIEGELFQTVKPDDCYWSLEDQSEVSILLTKHNQMEWWKSLVKGDPEIDTQKVEPENSKLSDLDPETRQTVEKMMFDQRQKAMGLPTSDEMQKQEVLKKFMAEHPEMDFSRAKIA</sequence>
<evidence type="ECO:0000313" key="7">
    <source>
        <dbReference type="EMBL" id="KCW89147.1"/>
    </source>
</evidence>
<keyword evidence="2" id="KW-0963">Cytoplasm</keyword>
<proteinExistence type="predicted"/>
<accession>A0A059DEY7</accession>
<reference evidence="7" key="1">
    <citation type="submission" date="2013-07" db="EMBL/GenBank/DDBJ databases">
        <title>The genome of Eucalyptus grandis.</title>
        <authorList>
            <person name="Schmutz J."/>
            <person name="Hayes R."/>
            <person name="Myburg A."/>
            <person name="Tuskan G."/>
            <person name="Grattapaglia D."/>
            <person name="Rokhsar D.S."/>
        </authorList>
    </citation>
    <scope>NUCLEOTIDE SEQUENCE</scope>
    <source>
        <tissue evidence="7">Leaf extractions</tissue>
    </source>
</reference>
<protein>
    <recommendedName>
        <fullName evidence="6">CS domain-containing protein</fullName>
    </recommendedName>
</protein>
<evidence type="ECO:0000256" key="2">
    <source>
        <dbReference type="ARBA" id="ARBA00022490"/>
    </source>
</evidence>
<evidence type="ECO:0000256" key="1">
    <source>
        <dbReference type="ARBA" id="ARBA00004463"/>
    </source>
</evidence>
<dbReference type="PROSITE" id="PS51203">
    <property type="entry name" value="CS"/>
    <property type="match status" value="1"/>
</dbReference>
<evidence type="ECO:0000256" key="4">
    <source>
        <dbReference type="SAM" id="Coils"/>
    </source>
</evidence>
<dbReference type="STRING" id="71139.A0A059DEY7"/>
<dbReference type="InterPro" id="IPR007052">
    <property type="entry name" value="CS_dom"/>
</dbReference>
<dbReference type="Pfam" id="PF04969">
    <property type="entry name" value="CS"/>
    <property type="match status" value="1"/>
</dbReference>
<keyword evidence="5" id="KW-0472">Membrane</keyword>
<organism evidence="7">
    <name type="scientific">Eucalyptus grandis</name>
    <name type="common">Flooded gum</name>
    <dbReference type="NCBI Taxonomy" id="71139"/>
    <lineage>
        <taxon>Eukaryota</taxon>
        <taxon>Viridiplantae</taxon>
        <taxon>Streptophyta</taxon>
        <taxon>Embryophyta</taxon>
        <taxon>Tracheophyta</taxon>
        <taxon>Spermatophyta</taxon>
        <taxon>Magnoliopsida</taxon>
        <taxon>eudicotyledons</taxon>
        <taxon>Gunneridae</taxon>
        <taxon>Pentapetalae</taxon>
        <taxon>rosids</taxon>
        <taxon>malvids</taxon>
        <taxon>Myrtales</taxon>
        <taxon>Myrtaceae</taxon>
        <taxon>Myrtoideae</taxon>
        <taxon>Eucalypteae</taxon>
        <taxon>Eucalyptus</taxon>
    </lineage>
</organism>
<dbReference type="AlphaFoldDB" id="A0A059DEY7"/>
<dbReference type="GO" id="GO:0006950">
    <property type="term" value="P:response to stress"/>
    <property type="evidence" value="ECO:0007669"/>
    <property type="project" value="UniProtKB-ARBA"/>
</dbReference>
<dbReference type="OMA" id="PMKAEEM"/>
<feature type="transmembrane region" description="Helical" evidence="5">
    <location>
        <begin position="33"/>
        <end position="54"/>
    </location>
</feature>
<dbReference type="FunFam" id="2.60.40.790:FF:000001">
    <property type="entry name" value="Nuclear migration protein nudC"/>
    <property type="match status" value="1"/>
</dbReference>
<dbReference type="Gramene" id="KCW89147">
    <property type="protein sequence ID" value="KCW89147"/>
    <property type="gene ID" value="EUGRSUZ_A01460"/>
</dbReference>
<dbReference type="eggNOG" id="KOG2265">
    <property type="taxonomic scope" value="Eukaryota"/>
</dbReference>
<dbReference type="PANTHER" id="PTHR12356">
    <property type="entry name" value="NUCLEAR MOVEMENT PROTEIN NUDC"/>
    <property type="match status" value="1"/>
</dbReference>
<dbReference type="FunCoup" id="A0A059DEY7">
    <property type="interactions" value="3379"/>
</dbReference>
<gene>
    <name evidence="7" type="ORF">EUGRSUZ_A01460</name>
</gene>
<dbReference type="GO" id="GO:0051082">
    <property type="term" value="F:unfolded protein binding"/>
    <property type="evidence" value="ECO:0000318"/>
    <property type="project" value="GO_Central"/>
</dbReference>
<dbReference type="PANTHER" id="PTHR12356:SF3">
    <property type="entry name" value="NUCLEAR MIGRATION PROTEIN NUDC"/>
    <property type="match status" value="1"/>
</dbReference>
<evidence type="ECO:0000259" key="6">
    <source>
        <dbReference type="PROSITE" id="PS51203"/>
    </source>
</evidence>
<name>A0A059DEY7_EUCGR</name>
<comment type="function">
    <text evidence="3">Small heat shock protein required for the establishment of auxin gradients and for patterning of the apical domain of the embryo. Involved in the specification of the cotyledon primordia. Also required for normal inflorescence and floral meristem function, normal developmental patterning and thermotolerance. Acts as a molecular chaperone.</text>
</comment>
<keyword evidence="5" id="KW-1133">Transmembrane helix</keyword>
<dbReference type="InterPro" id="IPR037898">
    <property type="entry name" value="NudC_fam"/>
</dbReference>
<evidence type="ECO:0000256" key="5">
    <source>
        <dbReference type="SAM" id="Phobius"/>
    </source>
</evidence>
<keyword evidence="4" id="KW-0175">Coiled coil</keyword>
<comment type="subcellular location">
    <subcellularLocation>
        <location evidence="1">Cytoplasmic granule</location>
    </subcellularLocation>
</comment>
<dbReference type="InParanoid" id="A0A059DEY7"/>
<dbReference type="GO" id="GO:0006457">
    <property type="term" value="P:protein folding"/>
    <property type="evidence" value="ECO:0000318"/>
    <property type="project" value="GO_Central"/>
</dbReference>
<keyword evidence="5" id="KW-0812">Transmembrane</keyword>
<dbReference type="InterPro" id="IPR008978">
    <property type="entry name" value="HSP20-like_chaperone"/>
</dbReference>
<dbReference type="EMBL" id="KK198753">
    <property type="protein sequence ID" value="KCW89147.1"/>
    <property type="molecule type" value="Genomic_DNA"/>
</dbReference>
<feature type="coiled-coil region" evidence="4">
    <location>
        <begin position="170"/>
        <end position="233"/>
    </location>
</feature>